<dbReference type="EMBL" id="ML119834">
    <property type="protein sequence ID" value="RPA73090.1"/>
    <property type="molecule type" value="Genomic_DNA"/>
</dbReference>
<feature type="region of interest" description="Disordered" evidence="1">
    <location>
        <begin position="72"/>
        <end position="98"/>
    </location>
</feature>
<reference evidence="2 3" key="1">
    <citation type="journal article" date="2018" name="Nat. Ecol. Evol.">
        <title>Pezizomycetes genomes reveal the molecular basis of ectomycorrhizal truffle lifestyle.</title>
        <authorList>
            <person name="Murat C."/>
            <person name="Payen T."/>
            <person name="Noel B."/>
            <person name="Kuo A."/>
            <person name="Morin E."/>
            <person name="Chen J."/>
            <person name="Kohler A."/>
            <person name="Krizsan K."/>
            <person name="Balestrini R."/>
            <person name="Da Silva C."/>
            <person name="Montanini B."/>
            <person name="Hainaut M."/>
            <person name="Levati E."/>
            <person name="Barry K.W."/>
            <person name="Belfiori B."/>
            <person name="Cichocki N."/>
            <person name="Clum A."/>
            <person name="Dockter R.B."/>
            <person name="Fauchery L."/>
            <person name="Guy J."/>
            <person name="Iotti M."/>
            <person name="Le Tacon F."/>
            <person name="Lindquist E.A."/>
            <person name="Lipzen A."/>
            <person name="Malagnac F."/>
            <person name="Mello A."/>
            <person name="Molinier V."/>
            <person name="Miyauchi S."/>
            <person name="Poulain J."/>
            <person name="Riccioni C."/>
            <person name="Rubini A."/>
            <person name="Sitrit Y."/>
            <person name="Splivallo R."/>
            <person name="Traeger S."/>
            <person name="Wang M."/>
            <person name="Zifcakova L."/>
            <person name="Wipf D."/>
            <person name="Zambonelli A."/>
            <person name="Paolocci F."/>
            <person name="Nowrousian M."/>
            <person name="Ottonello S."/>
            <person name="Baldrian P."/>
            <person name="Spatafora J.W."/>
            <person name="Henrissat B."/>
            <person name="Nagy L.G."/>
            <person name="Aury J.M."/>
            <person name="Wincker P."/>
            <person name="Grigoriev I.V."/>
            <person name="Bonfante P."/>
            <person name="Martin F.M."/>
        </authorList>
    </citation>
    <scope>NUCLEOTIDE SEQUENCE [LARGE SCALE GENOMIC DNA]</scope>
    <source>
        <strain evidence="2 3">RN42</strain>
    </source>
</reference>
<evidence type="ECO:0000313" key="3">
    <source>
        <dbReference type="Proteomes" id="UP000275078"/>
    </source>
</evidence>
<feature type="compositionally biased region" description="Gly residues" evidence="1">
    <location>
        <begin position="89"/>
        <end position="98"/>
    </location>
</feature>
<organism evidence="2 3">
    <name type="scientific">Ascobolus immersus RN42</name>
    <dbReference type="NCBI Taxonomy" id="1160509"/>
    <lineage>
        <taxon>Eukaryota</taxon>
        <taxon>Fungi</taxon>
        <taxon>Dikarya</taxon>
        <taxon>Ascomycota</taxon>
        <taxon>Pezizomycotina</taxon>
        <taxon>Pezizomycetes</taxon>
        <taxon>Pezizales</taxon>
        <taxon>Ascobolaceae</taxon>
        <taxon>Ascobolus</taxon>
    </lineage>
</organism>
<evidence type="ECO:0000313" key="2">
    <source>
        <dbReference type="EMBL" id="RPA73090.1"/>
    </source>
</evidence>
<accession>A0A3N4HMK6</accession>
<proteinExistence type="predicted"/>
<dbReference type="AlphaFoldDB" id="A0A3N4HMK6"/>
<sequence length="98" mass="10706">MQQGPATSYIPFGGKTVYITNNMIFNIFRQTVGAHPRIITRRLNFGDCLVTLAGYVTGKTIWDFAEELFLTKDAGNGGNKGKLLERGLPGNGGKKVEN</sequence>
<dbReference type="Proteomes" id="UP000275078">
    <property type="component" value="Unassembled WGS sequence"/>
</dbReference>
<evidence type="ECO:0000256" key="1">
    <source>
        <dbReference type="SAM" id="MobiDB-lite"/>
    </source>
</evidence>
<gene>
    <name evidence="2" type="ORF">BJ508DRAFT_334429</name>
</gene>
<protein>
    <submittedName>
        <fullName evidence="2">Uncharacterized protein</fullName>
    </submittedName>
</protein>
<name>A0A3N4HMK6_ASCIM</name>
<keyword evidence="3" id="KW-1185">Reference proteome</keyword>